<feature type="transmembrane region" description="Helical" evidence="1">
    <location>
        <begin position="14"/>
        <end position="31"/>
    </location>
</feature>
<feature type="domain" description="DUF6418" evidence="2">
    <location>
        <begin position="334"/>
        <end position="438"/>
    </location>
</feature>
<feature type="transmembrane region" description="Helical" evidence="1">
    <location>
        <begin position="223"/>
        <end position="239"/>
    </location>
</feature>
<keyword evidence="1" id="KW-0472">Membrane</keyword>
<feature type="transmembrane region" description="Helical" evidence="1">
    <location>
        <begin position="200"/>
        <end position="217"/>
    </location>
</feature>
<evidence type="ECO:0000313" key="3">
    <source>
        <dbReference type="EMBL" id="WBL76446.1"/>
    </source>
</evidence>
<dbReference type="RefSeq" id="WP_270161725.1">
    <property type="nucleotide sequence ID" value="NZ_CP089391.1"/>
</dbReference>
<feature type="transmembrane region" description="Helical" evidence="1">
    <location>
        <begin position="259"/>
        <end position="279"/>
    </location>
</feature>
<organism evidence="3 4">
    <name type="scientific">Bradyrhizobium xenonodulans</name>
    <dbReference type="NCBI Taxonomy" id="2736875"/>
    <lineage>
        <taxon>Bacteria</taxon>
        <taxon>Pseudomonadati</taxon>
        <taxon>Pseudomonadota</taxon>
        <taxon>Alphaproteobacteria</taxon>
        <taxon>Hyphomicrobiales</taxon>
        <taxon>Nitrobacteraceae</taxon>
        <taxon>Bradyrhizobium</taxon>
    </lineage>
</organism>
<feature type="transmembrane region" description="Helical" evidence="1">
    <location>
        <begin position="432"/>
        <end position="450"/>
    </location>
</feature>
<keyword evidence="1" id="KW-1133">Transmembrane helix</keyword>
<name>A0ABY7MDJ9_9BRAD</name>
<dbReference type="EMBL" id="CP089391">
    <property type="protein sequence ID" value="WBL76446.1"/>
    <property type="molecule type" value="Genomic_DNA"/>
</dbReference>
<evidence type="ECO:0000256" key="1">
    <source>
        <dbReference type="SAM" id="Phobius"/>
    </source>
</evidence>
<feature type="transmembrane region" description="Helical" evidence="1">
    <location>
        <begin position="380"/>
        <end position="399"/>
    </location>
</feature>
<feature type="transmembrane region" description="Helical" evidence="1">
    <location>
        <begin position="79"/>
        <end position="98"/>
    </location>
</feature>
<protein>
    <submittedName>
        <fullName evidence="3">DUF6418 domain-containing protein</fullName>
    </submittedName>
</protein>
<proteinExistence type="predicted"/>
<sequence length="478" mass="53405">MGALLWDSGALLELFLNASVTLLVFALIARISLSQPGLLLLSLLFCFVSSWRLVSVLYIDISGPIASEQLERSIGPGLASVPLAACQILVLLMLLVSFHPQRLKALAAASNFRMPNFLPSGRLDLFNLAFWIVLLFEVALWIEMLSRGSIPIVGKIERLDYSRQFGGFLHGRLMDWGPMLAFQLGLLFAAPVLRGARFDHRFGALFGGLMVYLLFVGHRFSSFFLYFSFFIMPLGCILLGRSKAAAFDHSAFFRMLRALWLPVAGLGALVLGALTYSYAVVRGGESGLLQAKLTQRLLVQQGEMWWMTYERVFLHGDWNARLAFIKLFLDPFNPNRNSTMQLLMELGLPIERTHDLIDSGIAYAGGWPEVLFELGGPVNGFLLTAISAIIFSEFLFLLMRCVVEERYATCFFLTPILYAVEINLASGMMNSFIQLTFMIKLGVAIFVYVLEDRWRARLMASISPGADQATVFEKEVTP</sequence>
<evidence type="ECO:0000313" key="4">
    <source>
        <dbReference type="Proteomes" id="UP001179614"/>
    </source>
</evidence>
<gene>
    <name evidence="3" type="ORF">I3J27_25895</name>
</gene>
<keyword evidence="4" id="KW-1185">Reference proteome</keyword>
<feature type="transmembrane region" description="Helical" evidence="1">
    <location>
        <begin position="406"/>
        <end position="426"/>
    </location>
</feature>
<feature type="transmembrane region" description="Helical" evidence="1">
    <location>
        <begin position="123"/>
        <end position="142"/>
    </location>
</feature>
<dbReference type="Pfam" id="PF19982">
    <property type="entry name" value="DUF6418"/>
    <property type="match status" value="1"/>
</dbReference>
<dbReference type="InterPro" id="IPR046303">
    <property type="entry name" value="DUF6418"/>
</dbReference>
<keyword evidence="1" id="KW-0812">Transmembrane</keyword>
<feature type="transmembrane region" description="Helical" evidence="1">
    <location>
        <begin position="38"/>
        <end position="59"/>
    </location>
</feature>
<reference evidence="3" key="1">
    <citation type="submission" date="2021-12" db="EMBL/GenBank/DDBJ databases">
        <title>Bradyrhizobium xenonodulans sp. nov.</title>
        <authorList>
            <person name="Claassens R."/>
            <person name="Venter S.N."/>
            <person name="Beukes C.W."/>
            <person name="Stepkowski T."/>
            <person name="Steenkamp E.T."/>
        </authorList>
    </citation>
    <scope>NUCLEOTIDE SEQUENCE</scope>
    <source>
        <strain evidence="3">14AB</strain>
    </source>
</reference>
<dbReference type="Proteomes" id="UP001179614">
    <property type="component" value="Chromosome"/>
</dbReference>
<feature type="transmembrane region" description="Helical" evidence="1">
    <location>
        <begin position="176"/>
        <end position="193"/>
    </location>
</feature>
<accession>A0ABY7MDJ9</accession>
<evidence type="ECO:0000259" key="2">
    <source>
        <dbReference type="Pfam" id="PF19982"/>
    </source>
</evidence>